<comment type="similarity">
    <text evidence="6">Belongs to the alpha-carbonic anhydrase family.</text>
</comment>
<dbReference type="InterPro" id="IPR001148">
    <property type="entry name" value="CA_dom"/>
</dbReference>
<dbReference type="SMART" id="SM01057">
    <property type="entry name" value="Carb_anhydrase"/>
    <property type="match status" value="1"/>
</dbReference>
<dbReference type="PANTHER" id="PTHR18952:SF236">
    <property type="entry name" value="ALPHA CARBONIC ANHYDRASE 1, CHLOROPLASTIC"/>
    <property type="match status" value="1"/>
</dbReference>
<evidence type="ECO:0000256" key="1">
    <source>
        <dbReference type="ARBA" id="ARBA00001947"/>
    </source>
</evidence>
<gene>
    <name evidence="8" type="ORF">DH2020_039869</name>
</gene>
<evidence type="ECO:0000256" key="4">
    <source>
        <dbReference type="ARBA" id="ARBA00022833"/>
    </source>
</evidence>
<evidence type="ECO:0000256" key="3">
    <source>
        <dbReference type="ARBA" id="ARBA00022723"/>
    </source>
</evidence>
<keyword evidence="4 6" id="KW-0862">Zinc</keyword>
<organism evidence="8 9">
    <name type="scientific">Rehmannia glutinosa</name>
    <name type="common">Chinese foxglove</name>
    <dbReference type="NCBI Taxonomy" id="99300"/>
    <lineage>
        <taxon>Eukaryota</taxon>
        <taxon>Viridiplantae</taxon>
        <taxon>Streptophyta</taxon>
        <taxon>Embryophyta</taxon>
        <taxon>Tracheophyta</taxon>
        <taxon>Spermatophyta</taxon>
        <taxon>Magnoliopsida</taxon>
        <taxon>eudicotyledons</taxon>
        <taxon>Gunneridae</taxon>
        <taxon>Pentapetalae</taxon>
        <taxon>asterids</taxon>
        <taxon>lamiids</taxon>
        <taxon>Lamiales</taxon>
        <taxon>Orobanchaceae</taxon>
        <taxon>Rehmannieae</taxon>
        <taxon>Rehmannia</taxon>
    </lineage>
</organism>
<keyword evidence="9" id="KW-1185">Reference proteome</keyword>
<feature type="signal peptide" evidence="6">
    <location>
        <begin position="1"/>
        <end position="25"/>
    </location>
</feature>
<comment type="catalytic activity">
    <reaction evidence="6">
        <text>hydrogencarbonate + H(+) = CO2 + H2O</text>
        <dbReference type="Rhea" id="RHEA:10748"/>
        <dbReference type="ChEBI" id="CHEBI:15377"/>
        <dbReference type="ChEBI" id="CHEBI:15378"/>
        <dbReference type="ChEBI" id="CHEBI:16526"/>
        <dbReference type="ChEBI" id="CHEBI:17544"/>
        <dbReference type="EC" id="4.2.1.1"/>
    </reaction>
</comment>
<dbReference type="PROSITE" id="PS00162">
    <property type="entry name" value="ALPHA_CA_1"/>
    <property type="match status" value="1"/>
</dbReference>
<proteinExistence type="inferred from homology"/>
<dbReference type="CDD" id="cd03124">
    <property type="entry name" value="alpha_CA_prokaryotic_like"/>
    <property type="match status" value="1"/>
</dbReference>
<dbReference type="Pfam" id="PF00194">
    <property type="entry name" value="Carb_anhydrase"/>
    <property type="match status" value="1"/>
</dbReference>
<evidence type="ECO:0000256" key="5">
    <source>
        <dbReference type="ARBA" id="ARBA00023239"/>
    </source>
</evidence>
<evidence type="ECO:0000256" key="6">
    <source>
        <dbReference type="RuleBase" id="RU367011"/>
    </source>
</evidence>
<keyword evidence="5 6" id="KW-0456">Lyase</keyword>
<dbReference type="EC" id="4.2.1.1" evidence="2 6"/>
<dbReference type="InterPro" id="IPR023561">
    <property type="entry name" value="Carbonic_anhydrase_a-class"/>
</dbReference>
<dbReference type="PANTHER" id="PTHR18952">
    <property type="entry name" value="CARBONIC ANHYDRASE"/>
    <property type="match status" value="1"/>
</dbReference>
<protein>
    <recommendedName>
        <fullName evidence="2 6">Carbonic anhydrase</fullName>
        <ecNumber evidence="2 6">4.2.1.1</ecNumber>
    </recommendedName>
</protein>
<comment type="cofactor">
    <cofactor evidence="1 6">
        <name>Zn(2+)</name>
        <dbReference type="ChEBI" id="CHEBI:29105"/>
    </cofactor>
</comment>
<dbReference type="InterPro" id="IPR041891">
    <property type="entry name" value="Alpha_CA_prokaryot-like"/>
</dbReference>
<dbReference type="InterPro" id="IPR036398">
    <property type="entry name" value="CA_dom_sf"/>
</dbReference>
<sequence length="254" mass="28549">MAAPRLKAFFIFATTLLLFLGSFTAFSQKADETIQFTYSGATGPDQWGNLNPNFSMCVNGKAQSPINILTAKVRYPGNSGALIVDNKMYTLKQMHWHAPSEHRIDGQQFAAELHLVHIADDGSVSVVAILFKYGQPDPLLAKIQSKLNELAYEVKSHEETPINLGPFHPTEVRKRCHKYYRYVGSFTTPPCTQNVIWNILAKVRTISRGQVQALQAPLDMRCKKNARSCQPMNDRHVELYDEDIIAQGGHFPKD</sequence>
<feature type="domain" description="Alpha-carbonic anhydrase" evidence="7">
    <location>
        <begin position="1"/>
        <end position="241"/>
    </location>
</feature>
<comment type="caution">
    <text evidence="8">The sequence shown here is derived from an EMBL/GenBank/DDBJ whole genome shotgun (WGS) entry which is preliminary data.</text>
</comment>
<evidence type="ECO:0000259" key="7">
    <source>
        <dbReference type="PROSITE" id="PS51144"/>
    </source>
</evidence>
<dbReference type="SUPFAM" id="SSF51069">
    <property type="entry name" value="Carbonic anhydrase"/>
    <property type="match status" value="1"/>
</dbReference>
<accession>A0ABR0UWA7</accession>
<keyword evidence="6" id="KW-0732">Signal</keyword>
<evidence type="ECO:0000256" key="2">
    <source>
        <dbReference type="ARBA" id="ARBA00012925"/>
    </source>
</evidence>
<comment type="function">
    <text evidence="6">Reversible hydration of carbon dioxide.</text>
</comment>
<dbReference type="EMBL" id="JABTTQ020002049">
    <property type="protein sequence ID" value="KAK6126385.1"/>
    <property type="molecule type" value="Genomic_DNA"/>
</dbReference>
<evidence type="ECO:0000313" key="9">
    <source>
        <dbReference type="Proteomes" id="UP001318860"/>
    </source>
</evidence>
<dbReference type="PROSITE" id="PS51144">
    <property type="entry name" value="ALPHA_CA_2"/>
    <property type="match status" value="1"/>
</dbReference>
<reference evidence="8 9" key="1">
    <citation type="journal article" date="2021" name="Comput. Struct. Biotechnol. J.">
        <title>De novo genome assembly of the potent medicinal plant Rehmannia glutinosa using nanopore technology.</title>
        <authorList>
            <person name="Ma L."/>
            <person name="Dong C."/>
            <person name="Song C."/>
            <person name="Wang X."/>
            <person name="Zheng X."/>
            <person name="Niu Y."/>
            <person name="Chen S."/>
            <person name="Feng W."/>
        </authorList>
    </citation>
    <scope>NUCLEOTIDE SEQUENCE [LARGE SCALE GENOMIC DNA]</scope>
    <source>
        <strain evidence="8">DH-2019</strain>
    </source>
</reference>
<evidence type="ECO:0000313" key="8">
    <source>
        <dbReference type="EMBL" id="KAK6126385.1"/>
    </source>
</evidence>
<dbReference type="Gene3D" id="3.10.200.10">
    <property type="entry name" value="Alpha carbonic anhydrase"/>
    <property type="match status" value="1"/>
</dbReference>
<name>A0ABR0UWA7_REHGL</name>
<dbReference type="InterPro" id="IPR018338">
    <property type="entry name" value="Carbonic_anhydrase_a-class_CS"/>
</dbReference>
<dbReference type="Proteomes" id="UP001318860">
    <property type="component" value="Unassembled WGS sequence"/>
</dbReference>
<keyword evidence="3 6" id="KW-0479">Metal-binding</keyword>
<feature type="chain" id="PRO_5044956075" description="Carbonic anhydrase" evidence="6">
    <location>
        <begin position="26"/>
        <end position="254"/>
    </location>
</feature>